<dbReference type="PROSITE" id="PS50111">
    <property type="entry name" value="CHEMOTAXIS_TRANSDUC_2"/>
    <property type="match status" value="1"/>
</dbReference>
<dbReference type="RefSeq" id="WP_215374714.1">
    <property type="nucleotide sequence ID" value="NZ_JAGTIS010000005.1"/>
</dbReference>
<accession>A0ABS5XGW9</accession>
<evidence type="ECO:0000256" key="7">
    <source>
        <dbReference type="PROSITE-ProRule" id="PRU00284"/>
    </source>
</evidence>
<evidence type="ECO:0000256" key="1">
    <source>
        <dbReference type="ARBA" id="ARBA00004370"/>
    </source>
</evidence>
<comment type="similarity">
    <text evidence="6">Belongs to the methyl-accepting chemotaxis (MCP) protein family.</text>
</comment>
<keyword evidence="3" id="KW-1133">Transmembrane helix</keyword>
<dbReference type="SUPFAM" id="SSF55785">
    <property type="entry name" value="PYP-like sensor domain (PAS domain)"/>
    <property type="match status" value="1"/>
</dbReference>
<evidence type="ECO:0000313" key="13">
    <source>
        <dbReference type="Proteomes" id="UP001519667"/>
    </source>
</evidence>
<comment type="subcellular location">
    <subcellularLocation>
        <location evidence="1">Membrane</location>
    </subcellularLocation>
</comment>
<keyword evidence="5 7" id="KW-0807">Transducer</keyword>
<sequence>MWFKPESARVAAHLTEWVTRLLNGQPIEAGTCLAPHPQLRHAMERLQLAWRRQRTALDNIEPPPCSAEELTALQRQLDDGQSEQTRLAAQLFEARQLLAEQQARLANWEQERHAWELTRQTLTEGSWDLAVAHGNPDHPDSQIHWSEQFCALIGYTRQELPGGWDSYNKVTHADDLKVVMRQFNLLIHSPDPEASYVAEYRMRHKTRGETWVRERARCLRDEHGQLVRVIGAVRDISDERQAEAARLREKAAMQATYEQIAQVVGVIKGIADQTNLLALNAAIEAARAGEVGRGFSVVADEVKNLARRTRDATQEIQDMLGQRRQP</sequence>
<dbReference type="InterPro" id="IPR000014">
    <property type="entry name" value="PAS"/>
</dbReference>
<dbReference type="Pfam" id="PF00015">
    <property type="entry name" value="MCPsignal"/>
    <property type="match status" value="1"/>
</dbReference>
<organism evidence="12 13">
    <name type="scientific">Metapseudomonas boanensis</name>
    <dbReference type="NCBI Taxonomy" id="2822138"/>
    <lineage>
        <taxon>Bacteria</taxon>
        <taxon>Pseudomonadati</taxon>
        <taxon>Pseudomonadota</taxon>
        <taxon>Gammaproteobacteria</taxon>
        <taxon>Pseudomonadales</taxon>
        <taxon>Pseudomonadaceae</taxon>
        <taxon>Metapseudomonas</taxon>
    </lineage>
</organism>
<feature type="domain" description="Methyl-accepting transducer" evidence="9">
    <location>
        <begin position="253"/>
        <end position="326"/>
    </location>
</feature>
<keyword evidence="4" id="KW-0472">Membrane</keyword>
<comment type="caution">
    <text evidence="12">The sequence shown here is derived from an EMBL/GenBank/DDBJ whole genome shotgun (WGS) entry which is preliminary data.</text>
</comment>
<reference evidence="12 13" key="1">
    <citation type="submission" date="2021-04" db="EMBL/GenBank/DDBJ databases">
        <title>Pseudomonas boanensis sp. nov., a bacterium isolated from river water used for household purposes in Boane District, Mozambique.</title>
        <authorList>
            <person name="Nicklasson M."/>
            <person name="Martin-Rodriguez A.J."/>
            <person name="Thorell K."/>
            <person name="Neves L."/>
            <person name="Mussagy A."/>
            <person name="Rydberg H.A."/>
            <person name="Hernroth B."/>
            <person name="Svensson-Stadler L."/>
            <person name="Sjoling A."/>
        </authorList>
    </citation>
    <scope>NUCLEOTIDE SEQUENCE [LARGE SCALE GENOMIC DNA]</scope>
    <source>
        <strain evidence="12 13">DB1</strain>
    </source>
</reference>
<dbReference type="InterPro" id="IPR004089">
    <property type="entry name" value="MCPsignal_dom"/>
</dbReference>
<dbReference type="PANTHER" id="PTHR32089">
    <property type="entry name" value="METHYL-ACCEPTING CHEMOTAXIS PROTEIN MCPB"/>
    <property type="match status" value="1"/>
</dbReference>
<evidence type="ECO:0000259" key="10">
    <source>
        <dbReference type="PROSITE" id="PS50112"/>
    </source>
</evidence>
<evidence type="ECO:0000256" key="4">
    <source>
        <dbReference type="ARBA" id="ARBA00023136"/>
    </source>
</evidence>
<keyword evidence="2" id="KW-0812">Transmembrane</keyword>
<evidence type="ECO:0000313" key="12">
    <source>
        <dbReference type="EMBL" id="MBT8766945.1"/>
    </source>
</evidence>
<dbReference type="CDD" id="cd00130">
    <property type="entry name" value="PAS"/>
    <property type="match status" value="1"/>
</dbReference>
<evidence type="ECO:0000256" key="2">
    <source>
        <dbReference type="ARBA" id="ARBA00022692"/>
    </source>
</evidence>
<dbReference type="InterPro" id="IPR000700">
    <property type="entry name" value="PAS-assoc_C"/>
</dbReference>
<evidence type="ECO:0000256" key="5">
    <source>
        <dbReference type="ARBA" id="ARBA00023224"/>
    </source>
</evidence>
<name>A0ABS5XGW9_9GAMM</name>
<dbReference type="Gene3D" id="3.30.450.20">
    <property type="entry name" value="PAS domain"/>
    <property type="match status" value="1"/>
</dbReference>
<dbReference type="PANTHER" id="PTHR32089:SF112">
    <property type="entry name" value="LYSOZYME-LIKE PROTEIN-RELATED"/>
    <property type="match status" value="1"/>
</dbReference>
<dbReference type="SUPFAM" id="SSF58104">
    <property type="entry name" value="Methyl-accepting chemotaxis protein (MCP) signaling domain"/>
    <property type="match status" value="1"/>
</dbReference>
<dbReference type="PROSITE" id="PS50113">
    <property type="entry name" value="PAC"/>
    <property type="match status" value="1"/>
</dbReference>
<dbReference type="InterPro" id="IPR035965">
    <property type="entry name" value="PAS-like_dom_sf"/>
</dbReference>
<keyword evidence="8" id="KW-0175">Coiled coil</keyword>
<evidence type="ECO:0000259" key="11">
    <source>
        <dbReference type="PROSITE" id="PS50113"/>
    </source>
</evidence>
<evidence type="ECO:0000256" key="3">
    <source>
        <dbReference type="ARBA" id="ARBA00022989"/>
    </source>
</evidence>
<evidence type="ECO:0000256" key="8">
    <source>
        <dbReference type="SAM" id="Coils"/>
    </source>
</evidence>
<dbReference type="SMART" id="SM00086">
    <property type="entry name" value="PAC"/>
    <property type="match status" value="1"/>
</dbReference>
<evidence type="ECO:0000256" key="6">
    <source>
        <dbReference type="ARBA" id="ARBA00029447"/>
    </source>
</evidence>
<dbReference type="Gene3D" id="6.10.250.3200">
    <property type="match status" value="1"/>
</dbReference>
<dbReference type="NCBIfam" id="TIGR00229">
    <property type="entry name" value="sensory_box"/>
    <property type="match status" value="1"/>
</dbReference>
<gene>
    <name evidence="12" type="ORF">J7302_12545</name>
</gene>
<dbReference type="EMBL" id="JAGTIS010000005">
    <property type="protein sequence ID" value="MBT8766945.1"/>
    <property type="molecule type" value="Genomic_DNA"/>
</dbReference>
<proteinExistence type="inferred from homology"/>
<dbReference type="InterPro" id="IPR001610">
    <property type="entry name" value="PAC"/>
</dbReference>
<protein>
    <submittedName>
        <fullName evidence="12">PAS domain-containing protein</fullName>
    </submittedName>
</protein>
<keyword evidence="13" id="KW-1185">Reference proteome</keyword>
<feature type="domain" description="PAS" evidence="10">
    <location>
        <begin position="143"/>
        <end position="190"/>
    </location>
</feature>
<dbReference type="PROSITE" id="PS50112">
    <property type="entry name" value="PAS"/>
    <property type="match status" value="1"/>
</dbReference>
<feature type="domain" description="PAC" evidence="11">
    <location>
        <begin position="196"/>
        <end position="248"/>
    </location>
</feature>
<dbReference type="Proteomes" id="UP001519667">
    <property type="component" value="Unassembled WGS sequence"/>
</dbReference>
<dbReference type="InterPro" id="IPR004090">
    <property type="entry name" value="Chemotax_Me-accpt_rcpt"/>
</dbReference>
<dbReference type="PRINTS" id="PR00260">
    <property type="entry name" value="CHEMTRNSDUCR"/>
</dbReference>
<evidence type="ECO:0000259" key="9">
    <source>
        <dbReference type="PROSITE" id="PS50111"/>
    </source>
</evidence>
<feature type="coiled-coil region" evidence="8">
    <location>
        <begin position="91"/>
        <end position="118"/>
    </location>
</feature>